<dbReference type="RefSeq" id="WP_395854979.1">
    <property type="nucleotide sequence ID" value="NZ_FNYH01000003.1"/>
</dbReference>
<dbReference type="PIRSF" id="PIRSF019381">
    <property type="entry name" value="YcjX"/>
    <property type="match status" value="1"/>
</dbReference>
<dbReference type="Proteomes" id="UP000242999">
    <property type="component" value="Unassembled WGS sequence"/>
</dbReference>
<evidence type="ECO:0000313" key="2">
    <source>
        <dbReference type="Proteomes" id="UP000242999"/>
    </source>
</evidence>
<keyword evidence="2" id="KW-1185">Reference proteome</keyword>
<gene>
    <name evidence="1" type="ORF">SAMN05421831_103156</name>
</gene>
<reference evidence="2" key="1">
    <citation type="submission" date="2016-10" db="EMBL/GenBank/DDBJ databases">
        <authorList>
            <person name="Varghese N."/>
            <person name="Submissions S."/>
        </authorList>
    </citation>
    <scope>NUCLEOTIDE SEQUENCE [LARGE SCALE GENOMIC DNA]</scope>
    <source>
        <strain evidence="2">DSM 7165</strain>
    </source>
</reference>
<protein>
    <recommendedName>
        <fullName evidence="3">YcjX family protein</fullName>
    </recommendedName>
</protein>
<dbReference type="AlphaFoldDB" id="A0A1H6RBU4"/>
<dbReference type="PANTHER" id="PTHR38605:SF1">
    <property type="entry name" value="ATPASE"/>
    <property type="match status" value="1"/>
</dbReference>
<evidence type="ECO:0008006" key="3">
    <source>
        <dbReference type="Google" id="ProtNLM"/>
    </source>
</evidence>
<organism evidence="1 2">
    <name type="scientific">Allopseudospirillum japonicum</name>
    <dbReference type="NCBI Taxonomy" id="64971"/>
    <lineage>
        <taxon>Bacteria</taxon>
        <taxon>Pseudomonadati</taxon>
        <taxon>Pseudomonadota</taxon>
        <taxon>Gammaproteobacteria</taxon>
        <taxon>Oceanospirillales</taxon>
        <taxon>Oceanospirillaceae</taxon>
        <taxon>Allopseudospirillum</taxon>
    </lineage>
</organism>
<accession>A0A1H6RBU4</accession>
<proteinExistence type="predicted"/>
<evidence type="ECO:0000313" key="1">
    <source>
        <dbReference type="EMBL" id="SEI51956.1"/>
    </source>
</evidence>
<dbReference type="Pfam" id="PF04317">
    <property type="entry name" value="DUF463"/>
    <property type="match status" value="1"/>
</dbReference>
<dbReference type="InterPro" id="IPR007413">
    <property type="entry name" value="YcjX-like"/>
</dbReference>
<sequence>MSWSKFEYQLQTWLERGLDQRLRLAVTGLSRAGKTAFISALVYQLRHLNAQQQLPLLQVAREGRLLGCKRTHQPDLSIPRFPYDQALAAFYSQPPYWPQPTNGISEICLNLRYRPQTSLKRYLGEVASLQLEIVDYPGEWLLDLPLLEQDFITWSQTSIDYLQHHPQRRALAQTWWQGVEALDVLAPADEHKIAQLAALYTENLHQSKAAGFAWIQPGRFIMPADHAGAPILEFFPLPQLDKYSAEQIHQAAPDSLFALLQQRFEYYKNHLVRPFYKEHFSRFDRQIVLIDLLQALNAGHEKVLDTQMTLTQLLQSFRYGQRDFLRRLFAPRIDRLLFAITKSDHVTRDQDPALCQLLQNLLQDPLQDLRTDAVQLQIQPLASVRATQELILELSDGQKTPALKGHNLQGEVLTFYPGEVPKSLPSPDFWQTQGFEFVHFAPPSLHQEQALAHLRMDEALEFLLGDKLA</sequence>
<dbReference type="PANTHER" id="PTHR38605">
    <property type="entry name" value="ATPASE-RELATED"/>
    <property type="match status" value="1"/>
</dbReference>
<dbReference type="STRING" id="64971.SAMN05421831_103156"/>
<name>A0A1H6RBU4_9GAMM</name>
<dbReference type="EMBL" id="FNYH01000003">
    <property type="protein sequence ID" value="SEI51956.1"/>
    <property type="molecule type" value="Genomic_DNA"/>
</dbReference>